<dbReference type="Proteomes" id="UP000662111">
    <property type="component" value="Unassembled WGS sequence"/>
</dbReference>
<reference evidence="2" key="1">
    <citation type="journal article" date="2019" name="Int. J. Syst. Evol. Microbiol.">
        <title>The Global Catalogue of Microorganisms (GCM) 10K type strain sequencing project: providing services to taxonomists for standard genome sequencing and annotation.</title>
        <authorList>
            <consortium name="The Broad Institute Genomics Platform"/>
            <consortium name="The Broad Institute Genome Sequencing Center for Infectious Disease"/>
            <person name="Wu L."/>
            <person name="Ma J."/>
        </authorList>
    </citation>
    <scope>NUCLEOTIDE SEQUENCE [LARGE SCALE GENOMIC DNA]</scope>
    <source>
        <strain evidence="2">CGMCC 1.5362</strain>
    </source>
</reference>
<dbReference type="SUPFAM" id="SSF51161">
    <property type="entry name" value="Trimeric LpxA-like enzymes"/>
    <property type="match status" value="1"/>
</dbReference>
<keyword evidence="2" id="KW-1185">Reference proteome</keyword>
<dbReference type="RefSeq" id="WP_022922892.1">
    <property type="nucleotide sequence ID" value="NZ_BMLB01000001.1"/>
</dbReference>
<sequence>MTTTGLVLALGDRRPEIDPDAWLAPHSVVSGSVRIGAGSSVWYGASVRGDNEQITLGERVNLQDNVVVHADAGFPTTVADDVSVGHGAVLHGCSVGSGTIVGMGAVVMNGASVGDSCLVAGGAVVLEGVQIPSGSLVAGVPAKVRRELTEEERAGLMTGVSHYPELAAKHRAALGDQPG</sequence>
<dbReference type="EMBL" id="BMLB01000001">
    <property type="protein sequence ID" value="GGK60084.1"/>
    <property type="molecule type" value="Genomic_DNA"/>
</dbReference>
<protein>
    <submittedName>
        <fullName evidence="1">Gamma carbonic anhydrase family protein</fullName>
    </submittedName>
</protein>
<dbReference type="InterPro" id="IPR050484">
    <property type="entry name" value="Transf_Hexapept/Carb_Anhydrase"/>
</dbReference>
<evidence type="ECO:0000313" key="2">
    <source>
        <dbReference type="Proteomes" id="UP000662111"/>
    </source>
</evidence>
<dbReference type="PANTHER" id="PTHR13061:SF29">
    <property type="entry name" value="GAMMA CARBONIC ANHYDRASE-LIKE 1, MITOCHONDRIAL-RELATED"/>
    <property type="match status" value="1"/>
</dbReference>
<dbReference type="Gene3D" id="2.160.10.10">
    <property type="entry name" value="Hexapeptide repeat proteins"/>
    <property type="match status" value="1"/>
</dbReference>
<organism evidence="1 2">
    <name type="scientific">Ornithinimicrobium pekingense</name>
    <dbReference type="NCBI Taxonomy" id="384677"/>
    <lineage>
        <taxon>Bacteria</taxon>
        <taxon>Bacillati</taxon>
        <taxon>Actinomycetota</taxon>
        <taxon>Actinomycetes</taxon>
        <taxon>Micrococcales</taxon>
        <taxon>Ornithinimicrobiaceae</taxon>
        <taxon>Ornithinimicrobium</taxon>
    </lineage>
</organism>
<dbReference type="CDD" id="cd04645">
    <property type="entry name" value="LbH_gamma_CA_like"/>
    <property type="match status" value="1"/>
</dbReference>
<name>A0ABQ2F4G4_9MICO</name>
<dbReference type="InterPro" id="IPR011004">
    <property type="entry name" value="Trimer_LpxA-like_sf"/>
</dbReference>
<evidence type="ECO:0000313" key="1">
    <source>
        <dbReference type="EMBL" id="GGK60084.1"/>
    </source>
</evidence>
<dbReference type="PANTHER" id="PTHR13061">
    <property type="entry name" value="DYNACTIN SUBUNIT P25"/>
    <property type="match status" value="1"/>
</dbReference>
<proteinExistence type="predicted"/>
<dbReference type="InterPro" id="IPR047324">
    <property type="entry name" value="LbH_gamma_CA-like"/>
</dbReference>
<accession>A0ABQ2F4G4</accession>
<comment type="caution">
    <text evidence="1">The sequence shown here is derived from an EMBL/GenBank/DDBJ whole genome shotgun (WGS) entry which is preliminary data.</text>
</comment>
<gene>
    <name evidence="1" type="ORF">GCM10011509_05440</name>
</gene>